<dbReference type="InterPro" id="IPR032524">
    <property type="entry name" value="ABC_tran_C"/>
</dbReference>
<dbReference type="GO" id="GO:0016887">
    <property type="term" value="F:ATP hydrolysis activity"/>
    <property type="evidence" value="ECO:0007669"/>
    <property type="project" value="InterPro"/>
</dbReference>
<keyword evidence="3 9" id="KW-0067">ATP-binding</keyword>
<dbReference type="FunFam" id="3.40.50.300:FF:000309">
    <property type="entry name" value="ABC transporter ATP-binding protein"/>
    <property type="match status" value="1"/>
</dbReference>
<dbReference type="InterPro" id="IPR037118">
    <property type="entry name" value="Val-tRNA_synth_C_sf"/>
</dbReference>
<dbReference type="GO" id="GO:0003677">
    <property type="term" value="F:DNA binding"/>
    <property type="evidence" value="ECO:0007669"/>
    <property type="project" value="InterPro"/>
</dbReference>
<evidence type="ECO:0000256" key="2">
    <source>
        <dbReference type="ARBA" id="ARBA00022741"/>
    </source>
</evidence>
<comment type="similarity">
    <text evidence="5">Belongs to the ABC transporter superfamily. ABCF family. Uup subfamily.</text>
</comment>
<feature type="coiled-coil region" evidence="6">
    <location>
        <begin position="295"/>
        <end position="332"/>
    </location>
</feature>
<evidence type="ECO:0000313" key="9">
    <source>
        <dbReference type="EMBL" id="SIR40540.1"/>
    </source>
</evidence>
<dbReference type="Pfam" id="PF12848">
    <property type="entry name" value="ABC_tran_Xtn"/>
    <property type="match status" value="1"/>
</dbReference>
<sequence>MQQASFISTYEVTFGLWTFALGMFPKISTFVAQLSESMISINNLSFHFGSRPMYEDASLHIKPKDKIGLIGLNGTGKSTLLRIIVGEYKPDGGSIQMSKETTIGFLNQDLLSYETHESILSVAMQAFEEAISLQQEIDQILVEFENNFHDKLVDKLAALQERFEALGGYTMQAEAESILEGLGFTTEELKQPLASFSGGWRMRVMLAKILLQKPSLLLLDEPTNHLDLPSIKWLESYLDRFEGAVVIVSHDREFLDKTTNITVEVSGAKLNLYPGNYSFYVEEKALRNEIQKGAYENQQAQIRQTERFIERFKAKATKAKQAQSRMKQLERMERIEEVAPEAAKVNFSFRFNVQPGRHIFRLEHMSKSFGSKLIFRDTNVHIERGDKIALIGANGKGKSTLLRIIAGTEPIQGKREMGHNVIMSFYAQHQLEALNVENEILQELQQAGSGKTEVELRTLLGSFLFTGDDVFKKIKVLSGGEKSRVALAKTLISEANFLMLDEPTNHLDMMSVNILIQALEQYEGTFIVISHDRYFVENVATKIWYIEDYQLKEYPGTYHEYEAFQEKREKETKRDAAAAPAPKKDEPKPKRDNSEFNALNNQLKQVKRQISEVEKQVQILEQELAKFETELADPKVYGNPNVLQETSQKFESVQKELDAVNQKWESLMLEAEELEAQLGS</sequence>
<dbReference type="InterPro" id="IPR003439">
    <property type="entry name" value="ABC_transporter-like_ATP-bd"/>
</dbReference>
<dbReference type="InterPro" id="IPR051309">
    <property type="entry name" value="ABCF_ATPase"/>
</dbReference>
<dbReference type="Pfam" id="PF00005">
    <property type="entry name" value="ABC_tran"/>
    <property type="match status" value="2"/>
</dbReference>
<evidence type="ECO:0000256" key="4">
    <source>
        <dbReference type="ARBA" id="ARBA00049360"/>
    </source>
</evidence>
<evidence type="ECO:0000256" key="1">
    <source>
        <dbReference type="ARBA" id="ARBA00022737"/>
    </source>
</evidence>
<dbReference type="Pfam" id="PF16326">
    <property type="entry name" value="ABC_tran_CTD"/>
    <property type="match status" value="1"/>
</dbReference>
<dbReference type="InterPro" id="IPR027417">
    <property type="entry name" value="P-loop_NTPase"/>
</dbReference>
<reference evidence="10" key="1">
    <citation type="submission" date="2017-01" db="EMBL/GenBank/DDBJ databases">
        <authorList>
            <person name="Varghese N."/>
            <person name="Submissions S."/>
        </authorList>
    </citation>
    <scope>NUCLEOTIDE SEQUENCE [LARGE SCALE GENOMIC DNA]</scope>
    <source>
        <strain evidence="10">DM9</strain>
    </source>
</reference>
<dbReference type="SUPFAM" id="SSF52540">
    <property type="entry name" value="P-loop containing nucleoside triphosphate hydrolases"/>
    <property type="match status" value="2"/>
</dbReference>
<comment type="catalytic activity">
    <reaction evidence="4">
        <text>ATP + H2O = ADP + phosphate + H(+)</text>
        <dbReference type="Rhea" id="RHEA:13065"/>
        <dbReference type="ChEBI" id="CHEBI:15377"/>
        <dbReference type="ChEBI" id="CHEBI:15378"/>
        <dbReference type="ChEBI" id="CHEBI:30616"/>
        <dbReference type="ChEBI" id="CHEBI:43474"/>
        <dbReference type="ChEBI" id="CHEBI:456216"/>
    </reaction>
</comment>
<proteinExistence type="inferred from homology"/>
<dbReference type="Gene3D" id="3.40.50.300">
    <property type="entry name" value="P-loop containing nucleotide triphosphate hydrolases"/>
    <property type="match status" value="2"/>
</dbReference>
<evidence type="ECO:0000313" key="10">
    <source>
        <dbReference type="Proteomes" id="UP000185924"/>
    </source>
</evidence>
<keyword evidence="6" id="KW-0175">Coiled coil</keyword>
<feature type="domain" description="ABC transporter" evidence="8">
    <location>
        <begin position="360"/>
        <end position="573"/>
    </location>
</feature>
<evidence type="ECO:0000256" key="6">
    <source>
        <dbReference type="SAM" id="Coils"/>
    </source>
</evidence>
<name>A0A1N7AN16_9BACT</name>
<feature type="coiled-coil region" evidence="6">
    <location>
        <begin position="596"/>
        <end position="677"/>
    </location>
</feature>
<evidence type="ECO:0000256" key="7">
    <source>
        <dbReference type="SAM" id="MobiDB-lite"/>
    </source>
</evidence>
<dbReference type="PROSITE" id="PS00211">
    <property type="entry name" value="ABC_TRANSPORTER_1"/>
    <property type="match status" value="2"/>
</dbReference>
<gene>
    <name evidence="9" type="ORF">SAMN05421545_3452</name>
</gene>
<dbReference type="PROSITE" id="PS50893">
    <property type="entry name" value="ABC_TRANSPORTER_2"/>
    <property type="match status" value="2"/>
</dbReference>
<evidence type="ECO:0000259" key="8">
    <source>
        <dbReference type="PROSITE" id="PS50893"/>
    </source>
</evidence>
<dbReference type="Gene3D" id="1.10.287.380">
    <property type="entry name" value="Valyl-tRNA synthetase, C-terminal domain"/>
    <property type="match status" value="1"/>
</dbReference>
<feature type="region of interest" description="Disordered" evidence="7">
    <location>
        <begin position="565"/>
        <end position="595"/>
    </location>
</feature>
<dbReference type="PANTHER" id="PTHR42855">
    <property type="entry name" value="ABC TRANSPORTER ATP-BINDING SUBUNIT"/>
    <property type="match status" value="1"/>
</dbReference>
<dbReference type="AlphaFoldDB" id="A0A1N7AN16"/>
<protein>
    <submittedName>
        <fullName evidence="9">ATP-binding cassette, subfamily F, member 3</fullName>
    </submittedName>
</protein>
<feature type="compositionally biased region" description="Basic and acidic residues" evidence="7">
    <location>
        <begin position="565"/>
        <end position="594"/>
    </location>
</feature>
<dbReference type="CDD" id="cd03221">
    <property type="entry name" value="ABCF_EF-3"/>
    <property type="match status" value="2"/>
</dbReference>
<evidence type="ECO:0000256" key="5">
    <source>
        <dbReference type="ARBA" id="ARBA00061478"/>
    </source>
</evidence>
<dbReference type="FunFam" id="3.40.50.300:FF:000011">
    <property type="entry name" value="Putative ABC transporter ATP-binding component"/>
    <property type="match status" value="1"/>
</dbReference>
<dbReference type="EMBL" id="FTNM01000006">
    <property type="protein sequence ID" value="SIR40540.1"/>
    <property type="molecule type" value="Genomic_DNA"/>
</dbReference>
<dbReference type="InterPro" id="IPR003593">
    <property type="entry name" value="AAA+_ATPase"/>
</dbReference>
<dbReference type="PANTHER" id="PTHR42855:SF2">
    <property type="entry name" value="DRUG RESISTANCE ABC TRANSPORTER,ATP-BINDING PROTEIN"/>
    <property type="match status" value="1"/>
</dbReference>
<dbReference type="STRING" id="1077936.SAMN05421545_3452"/>
<dbReference type="Proteomes" id="UP000185924">
    <property type="component" value="Unassembled WGS sequence"/>
</dbReference>
<keyword evidence="10" id="KW-1185">Reference proteome</keyword>
<dbReference type="InterPro" id="IPR017871">
    <property type="entry name" value="ABC_transporter-like_CS"/>
</dbReference>
<dbReference type="InterPro" id="IPR032781">
    <property type="entry name" value="ABC_tran_Xtn"/>
</dbReference>
<keyword evidence="1" id="KW-0677">Repeat</keyword>
<keyword evidence="2" id="KW-0547">Nucleotide-binding</keyword>
<feature type="domain" description="ABC transporter" evidence="8">
    <location>
        <begin position="39"/>
        <end position="292"/>
    </location>
</feature>
<dbReference type="NCBIfam" id="NF000355">
    <property type="entry name" value="ribo_prot_ABC_F"/>
    <property type="match status" value="1"/>
</dbReference>
<evidence type="ECO:0000256" key="3">
    <source>
        <dbReference type="ARBA" id="ARBA00022840"/>
    </source>
</evidence>
<dbReference type="GO" id="GO:0005524">
    <property type="term" value="F:ATP binding"/>
    <property type="evidence" value="ECO:0007669"/>
    <property type="project" value="UniProtKB-KW"/>
</dbReference>
<dbReference type="SMART" id="SM00382">
    <property type="entry name" value="AAA"/>
    <property type="match status" value="2"/>
</dbReference>
<accession>A0A1N7AN16</accession>
<organism evidence="9 10">
    <name type="scientific">Pontibacter lucknowensis</name>
    <dbReference type="NCBI Taxonomy" id="1077936"/>
    <lineage>
        <taxon>Bacteria</taxon>
        <taxon>Pseudomonadati</taxon>
        <taxon>Bacteroidota</taxon>
        <taxon>Cytophagia</taxon>
        <taxon>Cytophagales</taxon>
        <taxon>Hymenobacteraceae</taxon>
        <taxon>Pontibacter</taxon>
    </lineage>
</organism>